<reference evidence="1" key="1">
    <citation type="journal article" date="2021" name="Antonie Van Leeuwenhoek">
        <title>Draft genome and description of Waterburya agarophytonicola gen. nov. sp. nov. (Pleurocapsales, Cyanobacteria): a seaweed symbiont.</title>
        <authorList>
            <person name="Bonthond G."/>
            <person name="Shalygin S."/>
            <person name="Bayer T."/>
            <person name="Weinberger F."/>
        </authorList>
    </citation>
    <scope>NUCLEOTIDE SEQUENCE</scope>
    <source>
        <strain evidence="1">KI4</strain>
    </source>
</reference>
<accession>A0A964BWQ4</accession>
<evidence type="ECO:0000313" key="2">
    <source>
        <dbReference type="Proteomes" id="UP000729733"/>
    </source>
</evidence>
<dbReference type="AlphaFoldDB" id="A0A964BWQ4"/>
<protein>
    <submittedName>
        <fullName evidence="1">Uncharacterized protein</fullName>
    </submittedName>
</protein>
<comment type="caution">
    <text evidence="1">The sequence shown here is derived from an EMBL/GenBank/DDBJ whole genome shotgun (WGS) entry which is preliminary data.</text>
</comment>
<sequence length="90" mass="10600">MFRVITPGFNQQYERWTDALNQANSLIPNCKGLFKDIRIYYGENLIWLYSRSHKYPQYIGAGVYDKLAKLFLVEAMEESGDRNEKKESNN</sequence>
<dbReference type="EMBL" id="JADWDC010000068">
    <property type="protein sequence ID" value="MCC0179132.1"/>
    <property type="molecule type" value="Genomic_DNA"/>
</dbReference>
<keyword evidence="2" id="KW-1185">Reference proteome</keyword>
<dbReference type="Proteomes" id="UP000729733">
    <property type="component" value="Unassembled WGS sequence"/>
</dbReference>
<proteinExistence type="predicted"/>
<organism evidence="1 2">
    <name type="scientific">Waterburya agarophytonicola KI4</name>
    <dbReference type="NCBI Taxonomy" id="2874699"/>
    <lineage>
        <taxon>Bacteria</taxon>
        <taxon>Bacillati</taxon>
        <taxon>Cyanobacteriota</taxon>
        <taxon>Cyanophyceae</taxon>
        <taxon>Pleurocapsales</taxon>
        <taxon>Hyellaceae</taxon>
        <taxon>Waterburya</taxon>
        <taxon>Waterburya agarophytonicola</taxon>
    </lineage>
</organism>
<evidence type="ECO:0000313" key="1">
    <source>
        <dbReference type="EMBL" id="MCC0179132.1"/>
    </source>
</evidence>
<gene>
    <name evidence="1" type="ORF">I4641_19375</name>
</gene>
<name>A0A964BWQ4_9CYAN</name>
<dbReference type="RefSeq" id="WP_229642230.1">
    <property type="nucleotide sequence ID" value="NZ_JADWDC010000068.1"/>
</dbReference>